<keyword evidence="3" id="KW-1185">Reference proteome</keyword>
<protein>
    <submittedName>
        <fullName evidence="2">Uncharacterized protein</fullName>
    </submittedName>
</protein>
<accession>A0A1A9UEV3</accession>
<name>A0A1A9UEV3_GLOAU</name>
<organism evidence="2 3">
    <name type="scientific">Glossina austeni</name>
    <name type="common">Savannah tsetse fly</name>
    <dbReference type="NCBI Taxonomy" id="7395"/>
    <lineage>
        <taxon>Eukaryota</taxon>
        <taxon>Metazoa</taxon>
        <taxon>Ecdysozoa</taxon>
        <taxon>Arthropoda</taxon>
        <taxon>Hexapoda</taxon>
        <taxon>Insecta</taxon>
        <taxon>Pterygota</taxon>
        <taxon>Neoptera</taxon>
        <taxon>Endopterygota</taxon>
        <taxon>Diptera</taxon>
        <taxon>Brachycera</taxon>
        <taxon>Muscomorpha</taxon>
        <taxon>Hippoboscoidea</taxon>
        <taxon>Glossinidae</taxon>
        <taxon>Glossina</taxon>
    </lineage>
</organism>
<dbReference type="EnsemblMetazoa" id="GAUT002567-RA">
    <property type="protein sequence ID" value="GAUT002567-PA"/>
    <property type="gene ID" value="GAUT002567"/>
</dbReference>
<evidence type="ECO:0000313" key="3">
    <source>
        <dbReference type="Proteomes" id="UP000078200"/>
    </source>
</evidence>
<evidence type="ECO:0000313" key="2">
    <source>
        <dbReference type="EnsemblMetazoa" id="GAUT002567-PA"/>
    </source>
</evidence>
<proteinExistence type="predicted"/>
<dbReference type="AlphaFoldDB" id="A0A1A9UEV3"/>
<feature type="signal peptide" evidence="1">
    <location>
        <begin position="1"/>
        <end position="17"/>
    </location>
</feature>
<dbReference type="Proteomes" id="UP000078200">
    <property type="component" value="Unassembled WGS sequence"/>
</dbReference>
<sequence>MVLVSLVKVVIIVLVYEMERSSVEERTRRSSIYEEYWLAEYRDKHGQKYLLAKDLIVVHGNALQSYRAVLTMWKRFNLSNRPATCRRTEELFKPEPVPFNKSWDPQFDLNCMASKLTLADVRAPPGPHFLPLPRFRDSLQPHPPHHVNYVKSEKQKQKQKQKNQQNKRNEFILKMHEMHEILIKIAIRNNTHTSVNIMSHPCQCHSHHNGCRCHRHHRHRHRHRHHVQLHYQY</sequence>
<reference evidence="2" key="1">
    <citation type="submission" date="2020-05" db="UniProtKB">
        <authorList>
            <consortium name="EnsemblMetazoa"/>
        </authorList>
    </citation>
    <scope>IDENTIFICATION</scope>
    <source>
        <strain evidence="2">TTRI</strain>
    </source>
</reference>
<feature type="chain" id="PRO_5008398439" evidence="1">
    <location>
        <begin position="18"/>
        <end position="233"/>
    </location>
</feature>
<evidence type="ECO:0000256" key="1">
    <source>
        <dbReference type="SAM" id="SignalP"/>
    </source>
</evidence>
<dbReference type="VEuPathDB" id="VectorBase:GAUT002567"/>
<keyword evidence="1" id="KW-0732">Signal</keyword>